<name>A0A9N9JCQ8_9GLOM</name>
<organism evidence="1 2">
    <name type="scientific">Ambispora leptoticha</name>
    <dbReference type="NCBI Taxonomy" id="144679"/>
    <lineage>
        <taxon>Eukaryota</taxon>
        <taxon>Fungi</taxon>
        <taxon>Fungi incertae sedis</taxon>
        <taxon>Mucoromycota</taxon>
        <taxon>Glomeromycotina</taxon>
        <taxon>Glomeromycetes</taxon>
        <taxon>Archaeosporales</taxon>
        <taxon>Ambisporaceae</taxon>
        <taxon>Ambispora</taxon>
    </lineage>
</organism>
<evidence type="ECO:0000313" key="1">
    <source>
        <dbReference type="EMBL" id="CAG8774561.1"/>
    </source>
</evidence>
<evidence type="ECO:0000313" key="2">
    <source>
        <dbReference type="Proteomes" id="UP000789508"/>
    </source>
</evidence>
<dbReference type="Proteomes" id="UP000789508">
    <property type="component" value="Unassembled WGS sequence"/>
</dbReference>
<dbReference type="AlphaFoldDB" id="A0A9N9JCQ8"/>
<gene>
    <name evidence="1" type="ORF">ALEPTO_LOCUS14324</name>
</gene>
<comment type="caution">
    <text evidence="1">The sequence shown here is derived from an EMBL/GenBank/DDBJ whole genome shotgun (WGS) entry which is preliminary data.</text>
</comment>
<dbReference type="OrthoDB" id="2445054at2759"/>
<accession>A0A9N9JCQ8</accession>
<reference evidence="1" key="1">
    <citation type="submission" date="2021-06" db="EMBL/GenBank/DDBJ databases">
        <authorList>
            <person name="Kallberg Y."/>
            <person name="Tangrot J."/>
            <person name="Rosling A."/>
        </authorList>
    </citation>
    <scope>NUCLEOTIDE SEQUENCE</scope>
    <source>
        <strain evidence="1">FL130A</strain>
    </source>
</reference>
<proteinExistence type="predicted"/>
<dbReference type="EMBL" id="CAJVPS010054781">
    <property type="protein sequence ID" value="CAG8774561.1"/>
    <property type="molecule type" value="Genomic_DNA"/>
</dbReference>
<protein>
    <submittedName>
        <fullName evidence="1">12532_t:CDS:1</fullName>
    </submittedName>
</protein>
<sequence>LGIDTSEKKEAFVHLNHQLYQEKQQFGLAVKEKENILRLLVNTLNLSPEQQAYLEKMGISFFNARLKTFALSEQQKNILAALAPLTREEKYSKDNLQLLNSLSLKPSSLTFFTSENILPNPNFDFGQITSPYLPLKI</sequence>
<feature type="non-terminal residue" evidence="1">
    <location>
        <position position="137"/>
    </location>
</feature>
<feature type="non-terminal residue" evidence="1">
    <location>
        <position position="1"/>
    </location>
</feature>
<keyword evidence="2" id="KW-1185">Reference proteome</keyword>